<gene>
    <name evidence="3" type="ORF">MHIP_29920</name>
</gene>
<keyword evidence="4" id="KW-1185">Reference proteome</keyword>
<evidence type="ECO:0000313" key="4">
    <source>
        <dbReference type="Proteomes" id="UP000465304"/>
    </source>
</evidence>
<feature type="chain" id="PRO_5029892436" description="SnoaL-like domain-containing protein" evidence="1">
    <location>
        <begin position="36"/>
        <end position="175"/>
    </location>
</feature>
<dbReference type="InterPro" id="IPR032710">
    <property type="entry name" value="NTF2-like_dom_sf"/>
</dbReference>
<proteinExistence type="predicted"/>
<keyword evidence="1" id="KW-0732">Signal</keyword>
<feature type="signal peptide" evidence="1">
    <location>
        <begin position="1"/>
        <end position="35"/>
    </location>
</feature>
<evidence type="ECO:0000313" key="3">
    <source>
        <dbReference type="EMBL" id="GFH02509.1"/>
    </source>
</evidence>
<dbReference type="SUPFAM" id="SSF54427">
    <property type="entry name" value="NTF2-like"/>
    <property type="match status" value="1"/>
</dbReference>
<organism evidence="3 4">
    <name type="scientific">Mycolicibacterium hippocampi</name>
    <dbReference type="NCBI Taxonomy" id="659824"/>
    <lineage>
        <taxon>Bacteria</taxon>
        <taxon>Bacillati</taxon>
        <taxon>Actinomycetota</taxon>
        <taxon>Actinomycetes</taxon>
        <taxon>Mycobacteriales</taxon>
        <taxon>Mycobacteriaceae</taxon>
        <taxon>Mycolicibacterium</taxon>
    </lineage>
</organism>
<evidence type="ECO:0000256" key="1">
    <source>
        <dbReference type="SAM" id="SignalP"/>
    </source>
</evidence>
<dbReference type="Proteomes" id="UP000465304">
    <property type="component" value="Unassembled WGS sequence"/>
</dbReference>
<reference evidence="3 4" key="1">
    <citation type="journal article" date="2019" name="Emerg. Microbes Infect.">
        <title>Comprehensive subspecies identification of 175 nontuberculous mycobacteria species based on 7547 genomic profiles.</title>
        <authorList>
            <person name="Matsumoto Y."/>
            <person name="Kinjo T."/>
            <person name="Motooka D."/>
            <person name="Nabeya D."/>
            <person name="Jung N."/>
            <person name="Uechi K."/>
            <person name="Horii T."/>
            <person name="Iida T."/>
            <person name="Fujita J."/>
            <person name="Nakamura S."/>
        </authorList>
    </citation>
    <scope>NUCLEOTIDE SEQUENCE [LARGE SCALE GENOMIC DNA]</scope>
    <source>
        <strain evidence="3 4">JCM 30996</strain>
    </source>
</reference>
<accession>A0A7I9ZNT8</accession>
<dbReference type="InterPro" id="IPR037401">
    <property type="entry name" value="SnoaL-like"/>
</dbReference>
<dbReference type="AlphaFoldDB" id="A0A7I9ZNT8"/>
<dbReference type="Gene3D" id="3.10.450.50">
    <property type="match status" value="1"/>
</dbReference>
<protein>
    <recommendedName>
        <fullName evidence="2">SnoaL-like domain-containing protein</fullName>
    </recommendedName>
</protein>
<dbReference type="EMBL" id="BLLB01000002">
    <property type="protein sequence ID" value="GFH02509.1"/>
    <property type="molecule type" value="Genomic_DNA"/>
</dbReference>
<evidence type="ECO:0000259" key="2">
    <source>
        <dbReference type="Pfam" id="PF12680"/>
    </source>
</evidence>
<dbReference type="PANTHER" id="PTHR41252:SF1">
    <property type="entry name" value="BLR2505 PROTEIN"/>
    <property type="match status" value="1"/>
</dbReference>
<sequence>MTFDFIRRRRRAARVLVAGVLAVAVMVGSGTPGNAQEPSRSGEQQRNADVVREAFARGVGGEDSFFSILADDVHWTVARAVEPTTYTSRAQFLQDGAGPIQARLVGPIEAHVRELITEGDVVVAIWDGTATARDGRPYVNSYLWVMTMRDGKVVRATAFLDLVTLNELLDRVDPI</sequence>
<dbReference type="RefSeq" id="WP_237166524.1">
    <property type="nucleotide sequence ID" value="NZ_BLLB01000002.1"/>
</dbReference>
<name>A0A7I9ZNT8_9MYCO</name>
<comment type="caution">
    <text evidence="3">The sequence shown here is derived from an EMBL/GenBank/DDBJ whole genome shotgun (WGS) entry which is preliminary data.</text>
</comment>
<dbReference type="Pfam" id="PF12680">
    <property type="entry name" value="SnoaL_2"/>
    <property type="match status" value="1"/>
</dbReference>
<dbReference type="PANTHER" id="PTHR41252">
    <property type="entry name" value="BLR2505 PROTEIN"/>
    <property type="match status" value="1"/>
</dbReference>
<feature type="domain" description="SnoaL-like" evidence="2">
    <location>
        <begin position="63"/>
        <end position="155"/>
    </location>
</feature>